<dbReference type="RefSeq" id="WP_237487119.1">
    <property type="nucleotide sequence ID" value="NZ_CAKLCM010000004.1"/>
</dbReference>
<sequence>MPLLKQDIRSSARTGKTTMLLALAAGYYARDIPGVIVTRSQEAVREFKKRYASPFDVWGPNDLNLYLRRLGSATPNYRVFLLDDADLMSSGEGHPADLLEHRFNRSDDYVVVLSFITGEQTKPSVLMSRENPNGWKLESLTEKLREEINRKSLNIASDPSVEAQLVTNNNFQIIGLLMQIEALQRESMVIMSQIGPDQGPTGRARLGNKEK</sequence>
<evidence type="ECO:0000313" key="2">
    <source>
        <dbReference type="Proteomes" id="UP000838160"/>
    </source>
</evidence>
<dbReference type="EMBL" id="CAKLCM010000004">
    <property type="protein sequence ID" value="CAH0531061.1"/>
    <property type="molecule type" value="Genomic_DNA"/>
</dbReference>
<keyword evidence="2" id="KW-1185">Reference proteome</keyword>
<reference evidence="1" key="1">
    <citation type="submission" date="2021-12" db="EMBL/GenBank/DDBJ databases">
        <authorList>
            <person name="Rodrigo-Torres L."/>
            <person name="Arahal R. D."/>
            <person name="Lucena T."/>
        </authorList>
    </citation>
    <scope>NUCLEOTIDE SEQUENCE</scope>
    <source>
        <strain evidence="1">CECT 8226</strain>
    </source>
</reference>
<protein>
    <submittedName>
        <fullName evidence="1">Uncharacterized protein</fullName>
    </submittedName>
</protein>
<organism evidence="1 2">
    <name type="scientific">Vibrio hippocampi</name>
    <dbReference type="NCBI Taxonomy" id="654686"/>
    <lineage>
        <taxon>Bacteria</taxon>
        <taxon>Pseudomonadati</taxon>
        <taxon>Pseudomonadota</taxon>
        <taxon>Gammaproteobacteria</taxon>
        <taxon>Vibrionales</taxon>
        <taxon>Vibrionaceae</taxon>
        <taxon>Vibrio</taxon>
    </lineage>
</organism>
<proteinExistence type="predicted"/>
<accession>A0ABM8ZP38</accession>
<dbReference type="Proteomes" id="UP000838160">
    <property type="component" value="Unassembled WGS sequence"/>
</dbReference>
<name>A0ABM8ZP38_9VIBR</name>
<gene>
    <name evidence="1" type="ORF">VHP8226_04081</name>
</gene>
<comment type="caution">
    <text evidence="1">The sequence shown here is derived from an EMBL/GenBank/DDBJ whole genome shotgun (WGS) entry which is preliminary data.</text>
</comment>
<evidence type="ECO:0000313" key="1">
    <source>
        <dbReference type="EMBL" id="CAH0531061.1"/>
    </source>
</evidence>